<feature type="domain" description="External alternative NADH-ubiquinone oxidoreductase-like C-terminal" evidence="12">
    <location>
        <begin position="410"/>
        <end position="468"/>
    </location>
</feature>
<dbReference type="Pfam" id="PF07992">
    <property type="entry name" value="Pyr_redox_2"/>
    <property type="match status" value="1"/>
</dbReference>
<feature type="transmembrane region" description="Helical" evidence="10">
    <location>
        <begin position="433"/>
        <end position="452"/>
    </location>
</feature>
<evidence type="ECO:0000256" key="7">
    <source>
        <dbReference type="ARBA" id="ARBA00023027"/>
    </source>
</evidence>
<dbReference type="InterPro" id="IPR023753">
    <property type="entry name" value="FAD/NAD-binding_dom"/>
</dbReference>
<dbReference type="SUPFAM" id="SSF51905">
    <property type="entry name" value="FAD/NAD(P)-binding domain"/>
    <property type="match status" value="1"/>
</dbReference>
<dbReference type="Proteomes" id="UP001494902">
    <property type="component" value="Unassembled WGS sequence"/>
</dbReference>
<feature type="domain" description="FAD/NAD(P)-binding" evidence="11">
    <location>
        <begin position="59"/>
        <end position="384"/>
    </location>
</feature>
<evidence type="ECO:0000256" key="5">
    <source>
        <dbReference type="ARBA" id="ARBA00022946"/>
    </source>
</evidence>
<evidence type="ECO:0000256" key="6">
    <source>
        <dbReference type="ARBA" id="ARBA00023002"/>
    </source>
</evidence>
<accession>A0ABV1KI73</accession>
<keyword evidence="14" id="KW-1185">Reference proteome</keyword>
<dbReference type="InterPro" id="IPR036188">
    <property type="entry name" value="FAD/NAD-bd_sf"/>
</dbReference>
<evidence type="ECO:0000256" key="3">
    <source>
        <dbReference type="ARBA" id="ARBA00022630"/>
    </source>
</evidence>
<name>A0ABV1KI73_9PSEU</name>
<dbReference type="Pfam" id="PF22366">
    <property type="entry name" value="NDH2_C"/>
    <property type="match status" value="1"/>
</dbReference>
<comment type="caution">
    <text evidence="13">The sequence shown here is derived from an EMBL/GenBank/DDBJ whole genome shotgun (WGS) entry which is preliminary data.</text>
</comment>
<feature type="compositionally biased region" description="Basic and acidic residues" evidence="9">
    <location>
        <begin position="487"/>
        <end position="510"/>
    </location>
</feature>
<dbReference type="PANTHER" id="PTHR43706:SF47">
    <property type="entry name" value="EXTERNAL NADH-UBIQUINONE OXIDOREDUCTASE 1, MITOCHONDRIAL-RELATED"/>
    <property type="match status" value="1"/>
</dbReference>
<gene>
    <name evidence="13" type="ORF">WIS52_27140</name>
</gene>
<keyword evidence="7" id="KW-0520">NAD</keyword>
<keyword evidence="10" id="KW-1133">Transmembrane helix</keyword>
<keyword evidence="6 13" id="KW-0560">Oxidoreductase</keyword>
<evidence type="ECO:0000313" key="14">
    <source>
        <dbReference type="Proteomes" id="UP001494902"/>
    </source>
</evidence>
<evidence type="ECO:0000313" key="13">
    <source>
        <dbReference type="EMBL" id="MEQ3554159.1"/>
    </source>
</evidence>
<dbReference type="GO" id="GO:0016491">
    <property type="term" value="F:oxidoreductase activity"/>
    <property type="evidence" value="ECO:0007669"/>
    <property type="project" value="UniProtKB-KW"/>
</dbReference>
<evidence type="ECO:0000256" key="10">
    <source>
        <dbReference type="SAM" id="Phobius"/>
    </source>
</evidence>
<evidence type="ECO:0000256" key="2">
    <source>
        <dbReference type="ARBA" id="ARBA00012637"/>
    </source>
</evidence>
<evidence type="ECO:0000256" key="4">
    <source>
        <dbReference type="ARBA" id="ARBA00022827"/>
    </source>
</evidence>
<evidence type="ECO:0000256" key="1">
    <source>
        <dbReference type="ARBA" id="ARBA00005272"/>
    </source>
</evidence>
<dbReference type="InterPro" id="IPR054585">
    <property type="entry name" value="NDH2-like_C"/>
</dbReference>
<dbReference type="InterPro" id="IPR045024">
    <property type="entry name" value="NDH-2"/>
</dbReference>
<evidence type="ECO:0000256" key="9">
    <source>
        <dbReference type="SAM" id="MobiDB-lite"/>
    </source>
</evidence>
<comment type="similarity">
    <text evidence="1">Belongs to the NADH dehydrogenase family.</text>
</comment>
<feature type="region of interest" description="Disordered" evidence="9">
    <location>
        <begin position="487"/>
        <end position="527"/>
    </location>
</feature>
<dbReference type="PANTHER" id="PTHR43706">
    <property type="entry name" value="NADH DEHYDROGENASE"/>
    <property type="match status" value="1"/>
</dbReference>
<feature type="compositionally biased region" description="Basic and acidic residues" evidence="9">
    <location>
        <begin position="30"/>
        <end position="56"/>
    </location>
</feature>
<keyword evidence="10" id="KW-0812">Transmembrane</keyword>
<feature type="region of interest" description="Disordered" evidence="9">
    <location>
        <begin position="1"/>
        <end position="57"/>
    </location>
</feature>
<dbReference type="RefSeq" id="WP_349301229.1">
    <property type="nucleotide sequence ID" value="NZ_JBEDNQ010000013.1"/>
</dbReference>
<keyword evidence="4" id="KW-0274">FAD</keyword>
<dbReference type="EMBL" id="JBEDNQ010000013">
    <property type="protein sequence ID" value="MEQ3554159.1"/>
    <property type="molecule type" value="Genomic_DNA"/>
</dbReference>
<sequence length="527" mass="56651">MTGRGGPASPLPIADPRCRRTASPPRPRSRRGDAASWTDREGRSHVSTAGHDEGTGRHKVVIVGGGFGGVQAAKALKGADVDVTVVDRTNHHLFQPLLYQVATGILSPGLIAPALRRVLKKQRNVQTLLAEVGEIDLEAKVVRAAAPDGQRIDLPYDTLVVAAGATHAYFGHPEWAEHAPGMKTIEDARLLRSRILGAYELAEVSHDPAEQAAYTTFVVVGAGPTGVELAGQLSELAQHVLPREYRAIDTRKARIILLDAAPAVLPPFAKKLQDYTRRTLEAKGVEVRLNTMATGMDADSITVKGPQGEERITARTKVWAAGVQANPLAELLAKASGTEVDRAGRLPVDPDCSLPGHTDVFAVGDMVSTIDRLPGVAQVAMQQGTYVGKLIAARAKGDDTTPAPFRYFDKGSMATIGAREAVADVRGVKFTGWLGYVMWCYVHVMFLIGWGNRFGTLYNWVRSLRYARHRGHRLISVTASYDAAQDDRHARSVDSAHPHDPVEHRGDVDPRAAAAPEDGPARPAASA</sequence>
<dbReference type="Gene3D" id="3.50.50.100">
    <property type="match status" value="1"/>
</dbReference>
<organism evidence="13 14">
    <name type="scientific">Pseudonocardia nematodicida</name>
    <dbReference type="NCBI Taxonomy" id="1206997"/>
    <lineage>
        <taxon>Bacteria</taxon>
        <taxon>Bacillati</taxon>
        <taxon>Actinomycetota</taxon>
        <taxon>Actinomycetes</taxon>
        <taxon>Pseudonocardiales</taxon>
        <taxon>Pseudonocardiaceae</taxon>
        <taxon>Pseudonocardia</taxon>
    </lineage>
</organism>
<keyword evidence="10" id="KW-0472">Membrane</keyword>
<protein>
    <recommendedName>
        <fullName evidence="2">NADH:ubiquinone reductase (non-electrogenic)</fullName>
        <ecNumber evidence="2">1.6.5.9</ecNumber>
    </recommendedName>
</protein>
<dbReference type="EC" id="1.6.5.9" evidence="2"/>
<keyword evidence="3" id="KW-0285">Flavoprotein</keyword>
<comment type="catalytic activity">
    <reaction evidence="8">
        <text>a quinone + NADH + H(+) = a quinol + NAD(+)</text>
        <dbReference type="Rhea" id="RHEA:46160"/>
        <dbReference type="ChEBI" id="CHEBI:15378"/>
        <dbReference type="ChEBI" id="CHEBI:24646"/>
        <dbReference type="ChEBI" id="CHEBI:57540"/>
        <dbReference type="ChEBI" id="CHEBI:57945"/>
        <dbReference type="ChEBI" id="CHEBI:132124"/>
        <dbReference type="EC" id="1.6.5.9"/>
    </reaction>
</comment>
<proteinExistence type="inferred from homology"/>
<dbReference type="PRINTS" id="PR00368">
    <property type="entry name" value="FADPNR"/>
</dbReference>
<evidence type="ECO:0000259" key="12">
    <source>
        <dbReference type="Pfam" id="PF22366"/>
    </source>
</evidence>
<keyword evidence="5" id="KW-0809">Transit peptide</keyword>
<dbReference type="PRINTS" id="PR00411">
    <property type="entry name" value="PNDRDTASEI"/>
</dbReference>
<evidence type="ECO:0000259" key="11">
    <source>
        <dbReference type="Pfam" id="PF07992"/>
    </source>
</evidence>
<reference evidence="13 14" key="1">
    <citation type="submission" date="2024-03" db="EMBL/GenBank/DDBJ databases">
        <title>Draft genome sequence of Pseudonocardia nematodicida JCM 31783.</title>
        <authorList>
            <person name="Butdee W."/>
            <person name="Duangmal K."/>
        </authorList>
    </citation>
    <scope>NUCLEOTIDE SEQUENCE [LARGE SCALE GENOMIC DNA]</scope>
    <source>
        <strain evidence="13 14">JCM 31783</strain>
    </source>
</reference>
<evidence type="ECO:0000256" key="8">
    <source>
        <dbReference type="ARBA" id="ARBA00047599"/>
    </source>
</evidence>